<name>A0A382Q1A3_9ZZZZ</name>
<reference evidence="1" key="1">
    <citation type="submission" date="2018-05" db="EMBL/GenBank/DDBJ databases">
        <authorList>
            <person name="Lanie J.A."/>
            <person name="Ng W.-L."/>
            <person name="Kazmierczak K.M."/>
            <person name="Andrzejewski T.M."/>
            <person name="Davidsen T.M."/>
            <person name="Wayne K.J."/>
            <person name="Tettelin H."/>
            <person name="Glass J.I."/>
            <person name="Rusch D."/>
            <person name="Podicherti R."/>
            <person name="Tsui H.-C.T."/>
            <person name="Winkler M.E."/>
        </authorList>
    </citation>
    <scope>NUCLEOTIDE SEQUENCE</scope>
</reference>
<organism evidence="1">
    <name type="scientific">marine metagenome</name>
    <dbReference type="NCBI Taxonomy" id="408172"/>
    <lineage>
        <taxon>unclassified sequences</taxon>
        <taxon>metagenomes</taxon>
        <taxon>ecological metagenomes</taxon>
    </lineage>
</organism>
<sequence>NFLNRSSLGMLSSCPVQAGESVPQMLKQTSFGCQFLVCP</sequence>
<protein>
    <submittedName>
        <fullName evidence="1">Uncharacterized protein</fullName>
    </submittedName>
</protein>
<dbReference type="AlphaFoldDB" id="A0A382Q1A3"/>
<evidence type="ECO:0000313" key="1">
    <source>
        <dbReference type="EMBL" id="SVC78715.1"/>
    </source>
</evidence>
<dbReference type="EMBL" id="UINC01110899">
    <property type="protein sequence ID" value="SVC78715.1"/>
    <property type="molecule type" value="Genomic_DNA"/>
</dbReference>
<accession>A0A382Q1A3</accession>
<gene>
    <name evidence="1" type="ORF">METZ01_LOCUS331569</name>
</gene>
<feature type="non-terminal residue" evidence="1">
    <location>
        <position position="1"/>
    </location>
</feature>
<proteinExistence type="predicted"/>